<keyword evidence="3" id="KW-0472">Membrane</keyword>
<dbReference type="InterPro" id="IPR050922">
    <property type="entry name" value="LytR/CpsA/Psr_CW_biosynth"/>
</dbReference>
<dbReference type="PANTHER" id="PTHR33392:SF6">
    <property type="entry name" value="POLYISOPRENYL-TEICHOIC ACID--PEPTIDOGLYCAN TEICHOIC ACID TRANSFERASE TAGU"/>
    <property type="match status" value="1"/>
</dbReference>
<protein>
    <submittedName>
        <fullName evidence="5 6">LCP family protein</fullName>
    </submittedName>
</protein>
<evidence type="ECO:0000256" key="2">
    <source>
        <dbReference type="SAM" id="MobiDB-lite"/>
    </source>
</evidence>
<evidence type="ECO:0000259" key="4">
    <source>
        <dbReference type="Pfam" id="PF03816"/>
    </source>
</evidence>
<feature type="transmembrane region" description="Helical" evidence="3">
    <location>
        <begin position="91"/>
        <end position="110"/>
    </location>
</feature>
<evidence type="ECO:0000256" key="3">
    <source>
        <dbReference type="SAM" id="Phobius"/>
    </source>
</evidence>
<feature type="compositionally biased region" description="Basic residues" evidence="2">
    <location>
        <begin position="8"/>
        <end position="28"/>
    </location>
</feature>
<evidence type="ECO:0000313" key="7">
    <source>
        <dbReference type="Proteomes" id="UP000534306"/>
    </source>
</evidence>
<accession>A0A7Y4L0L0</accession>
<feature type="transmembrane region" description="Helical" evidence="3">
    <location>
        <begin position="56"/>
        <end position="75"/>
    </location>
</feature>
<keyword evidence="3" id="KW-0812">Transmembrane</keyword>
<dbReference type="RefSeq" id="WP_171674550.1">
    <property type="nucleotide sequence ID" value="NZ_BAAAGT010000001.1"/>
</dbReference>
<evidence type="ECO:0000313" key="6">
    <source>
        <dbReference type="EMBL" id="NOL42099.1"/>
    </source>
</evidence>
<gene>
    <name evidence="5" type="ORF">HNR71_001472</name>
    <name evidence="6" type="ORF">HPO96_17785</name>
</gene>
<name>A0A7Y4L0L0_9ACTN</name>
<evidence type="ECO:0000256" key="1">
    <source>
        <dbReference type="ARBA" id="ARBA00006068"/>
    </source>
</evidence>
<proteinExistence type="inferred from homology"/>
<feature type="compositionally biased region" description="Low complexity" evidence="2">
    <location>
        <begin position="472"/>
        <end position="505"/>
    </location>
</feature>
<dbReference type="Proteomes" id="UP000534306">
    <property type="component" value="Unassembled WGS sequence"/>
</dbReference>
<comment type="similarity">
    <text evidence="1">Belongs to the LytR/CpsA/Psr (LCP) family.</text>
</comment>
<organism evidence="6 7">
    <name type="scientific">Kribbella sandramycini</name>
    <dbReference type="NCBI Taxonomy" id="60450"/>
    <lineage>
        <taxon>Bacteria</taxon>
        <taxon>Bacillati</taxon>
        <taxon>Actinomycetota</taxon>
        <taxon>Actinomycetes</taxon>
        <taxon>Propionibacteriales</taxon>
        <taxon>Kribbellaceae</taxon>
        <taxon>Kribbella</taxon>
    </lineage>
</organism>
<evidence type="ECO:0000313" key="8">
    <source>
        <dbReference type="Proteomes" id="UP000553957"/>
    </source>
</evidence>
<feature type="region of interest" description="Disordered" evidence="2">
    <location>
        <begin position="472"/>
        <end position="525"/>
    </location>
</feature>
<feature type="region of interest" description="Disordered" evidence="2">
    <location>
        <begin position="1"/>
        <end position="29"/>
    </location>
</feature>
<dbReference type="EMBL" id="JABJRC010000003">
    <property type="protein sequence ID" value="NOL42099.1"/>
    <property type="molecule type" value="Genomic_DNA"/>
</dbReference>
<dbReference type="InterPro" id="IPR004474">
    <property type="entry name" value="LytR_CpsA_psr"/>
</dbReference>
<feature type="domain" description="Cell envelope-related transcriptional attenuator" evidence="4">
    <location>
        <begin position="205"/>
        <end position="396"/>
    </location>
</feature>
<dbReference type="Proteomes" id="UP000553957">
    <property type="component" value="Unassembled WGS sequence"/>
</dbReference>
<feature type="region of interest" description="Disordered" evidence="2">
    <location>
        <begin position="338"/>
        <end position="357"/>
    </location>
</feature>
<keyword evidence="3" id="KW-1133">Transmembrane helix</keyword>
<reference evidence="5 8" key="2">
    <citation type="submission" date="2020-08" db="EMBL/GenBank/DDBJ databases">
        <title>Sequencing the genomes of 1000 actinobacteria strains.</title>
        <authorList>
            <person name="Klenk H.-P."/>
        </authorList>
    </citation>
    <scope>NUCLEOTIDE SEQUENCE [LARGE SCALE GENOMIC DNA]</scope>
    <source>
        <strain evidence="5 8">DSM 15626</strain>
    </source>
</reference>
<keyword evidence="7" id="KW-1185">Reference proteome</keyword>
<dbReference type="Gene3D" id="3.40.630.190">
    <property type="entry name" value="LCP protein"/>
    <property type="match status" value="1"/>
</dbReference>
<reference evidence="6 7" key="1">
    <citation type="submission" date="2020-05" db="EMBL/GenBank/DDBJ databases">
        <title>Genome sequence of Kribbella sandramycini ATCC 39419.</title>
        <authorList>
            <person name="Maclea K.S."/>
            <person name="Fair J.L."/>
        </authorList>
    </citation>
    <scope>NUCLEOTIDE SEQUENCE [LARGE SCALE GENOMIC DNA]</scope>
    <source>
        <strain evidence="6 7">ATCC 39419</strain>
    </source>
</reference>
<dbReference type="EMBL" id="JACHKF010000001">
    <property type="protein sequence ID" value="MBB6565835.1"/>
    <property type="molecule type" value="Genomic_DNA"/>
</dbReference>
<dbReference type="Pfam" id="PF03816">
    <property type="entry name" value="LytR_cpsA_psr"/>
    <property type="match status" value="1"/>
</dbReference>
<sequence>MSRSTRAAGRRSAPRASRSKPRSHRTRTTSKAIGLTLLSALLPGSGLIMGGRKKLGWFVLTISVGLLLIAGFVALTQRDSVLELAVSPRQLLIATAAVVLLGVGWIWVVVASHKLLRPVTMTYTGRLAGSLFVGLLCFAIAVPTTVAAQTVMAQRDLVGSVFQSEKDSKSATRPKVDKKDPWASTPRLNLLLLGADDGAGRKGIRTDTVIVASIDTKTGNTALISLSRNWMRMPFPADSPLAKEYPDGYWNPDLGNVEQPEFYLDSMYENVPRDHPGILGATDNEGADVVKLAAGAALGLDIDYYMQVNLAGFRKIIDALGGITVNVSYKVPIGGDYGSGPGTRGSKKPSGYIQPGPNQKLDGYHALWFARGRYGLSDPSRQERQRCTIHALVNSVNPATLVTKYQQIAAAGKELLRTDIPQEILPAFIELGLKVKGASVTNVDLDKKKNFPSGKNPDYEAMQELVQKAITPKTKSVASTPSTTTTKPTTGTTTTRKPVKPKATPGEAQNLNDACAYDPTQTGMN</sequence>
<dbReference type="PANTHER" id="PTHR33392">
    <property type="entry name" value="POLYISOPRENYL-TEICHOIC ACID--PEPTIDOGLYCAN TEICHOIC ACID TRANSFERASE TAGU"/>
    <property type="match status" value="1"/>
</dbReference>
<dbReference type="AlphaFoldDB" id="A0A7Y4L0L0"/>
<evidence type="ECO:0000313" key="5">
    <source>
        <dbReference type="EMBL" id="MBB6565835.1"/>
    </source>
</evidence>
<comment type="caution">
    <text evidence="6">The sequence shown here is derived from an EMBL/GenBank/DDBJ whole genome shotgun (WGS) entry which is preliminary data.</text>
</comment>
<feature type="transmembrane region" description="Helical" evidence="3">
    <location>
        <begin position="130"/>
        <end position="148"/>
    </location>
</feature>